<dbReference type="InterPro" id="IPR015943">
    <property type="entry name" value="WD40/YVTN_repeat-like_dom_sf"/>
</dbReference>
<gene>
    <name evidence="4" type="ORF">FNK824_LOCUS31716</name>
</gene>
<evidence type="ECO:0000256" key="1">
    <source>
        <dbReference type="ARBA" id="ARBA00022574"/>
    </source>
</evidence>
<dbReference type="PROSITE" id="PS50082">
    <property type="entry name" value="WD_REPEATS_2"/>
    <property type="match status" value="1"/>
</dbReference>
<comment type="caution">
    <text evidence="4">The sequence shown here is derived from an EMBL/GenBank/DDBJ whole genome shotgun (WGS) entry which is preliminary data.</text>
</comment>
<accession>A0A819VFD5</accession>
<dbReference type="SMART" id="SM00320">
    <property type="entry name" value="WD40"/>
    <property type="match status" value="2"/>
</dbReference>
<organism evidence="4 5">
    <name type="scientific">Rotaria sordida</name>
    <dbReference type="NCBI Taxonomy" id="392033"/>
    <lineage>
        <taxon>Eukaryota</taxon>
        <taxon>Metazoa</taxon>
        <taxon>Spiralia</taxon>
        <taxon>Gnathifera</taxon>
        <taxon>Rotifera</taxon>
        <taxon>Eurotatoria</taxon>
        <taxon>Bdelloidea</taxon>
        <taxon>Philodinida</taxon>
        <taxon>Philodinidae</taxon>
        <taxon>Rotaria</taxon>
    </lineage>
</organism>
<dbReference type="SUPFAM" id="SSF50978">
    <property type="entry name" value="WD40 repeat-like"/>
    <property type="match status" value="1"/>
</dbReference>
<evidence type="ECO:0000313" key="5">
    <source>
        <dbReference type="Proteomes" id="UP000663874"/>
    </source>
</evidence>
<dbReference type="InterPro" id="IPR036322">
    <property type="entry name" value="WD40_repeat_dom_sf"/>
</dbReference>
<dbReference type="PANTHER" id="PTHR22847">
    <property type="entry name" value="WD40 REPEAT PROTEIN"/>
    <property type="match status" value="1"/>
</dbReference>
<dbReference type="AlphaFoldDB" id="A0A819VFD5"/>
<dbReference type="Gene3D" id="2.130.10.10">
    <property type="entry name" value="YVTN repeat-like/Quinoprotein amine dehydrogenase"/>
    <property type="match status" value="1"/>
</dbReference>
<dbReference type="Pfam" id="PF00400">
    <property type="entry name" value="WD40"/>
    <property type="match status" value="1"/>
</dbReference>
<dbReference type="InterPro" id="IPR001680">
    <property type="entry name" value="WD40_rpt"/>
</dbReference>
<protein>
    <submittedName>
        <fullName evidence="4">Uncharacterized protein</fullName>
    </submittedName>
</protein>
<evidence type="ECO:0000256" key="3">
    <source>
        <dbReference type="PROSITE-ProRule" id="PRU00221"/>
    </source>
</evidence>
<dbReference type="EMBL" id="CAJOBE010010425">
    <property type="protein sequence ID" value="CAF4108102.1"/>
    <property type="molecule type" value="Genomic_DNA"/>
</dbReference>
<feature type="repeat" description="WD" evidence="3">
    <location>
        <begin position="420"/>
        <end position="459"/>
    </location>
</feature>
<reference evidence="4" key="1">
    <citation type="submission" date="2021-02" db="EMBL/GenBank/DDBJ databases">
        <authorList>
            <person name="Nowell W R."/>
        </authorList>
    </citation>
    <scope>NUCLEOTIDE SEQUENCE</scope>
</reference>
<keyword evidence="1 3" id="KW-0853">WD repeat</keyword>
<keyword evidence="2" id="KW-0677">Repeat</keyword>
<sequence length="490" mass="54749">MGCSIEEALHPDFRKIDLKLASTTPEKLNIYLRNEFNWLWQALRYRLGLMTEHDLNRLESALSQDILHRMEHIIGVKLSSNADRDPKQSISIHVDLTPSGSEATRAENRLMKKTVGIESVPLDDNEKRFFFGEQQKNIVQATRYPNDGSLLLEAQCIAEKILTSRGGLCLKQHISHILFAQDTNLPNTSRLAGVVTENGKFAYASHLHLSPGYKAKFRFGEAKNSTFYRNLINKLKNQYNISPPVPEHRLTVATGTSINAIMRNSSHLQRIIATYGTTPQYAVTNSHWTLLAKNENYILMRITGGGTTGQENYNPAYFLNLIANTERIFGPDALVGILSTYGCPRSINARNSTEFFKADNLLISYGKGGTGNTKRHAEAVIALLELDEGGHEFLCGSHDQIILIWTYDQNKNSVQSLITCKGHQGTIELLAAQKTLFCSGSFDKTIKLWGLDDEGEDKSSTMECRLTINAHNENISSIAWMSSNELVSAP</sequence>
<evidence type="ECO:0000256" key="2">
    <source>
        <dbReference type="ARBA" id="ARBA00022737"/>
    </source>
</evidence>
<proteinExistence type="predicted"/>
<evidence type="ECO:0000313" key="4">
    <source>
        <dbReference type="EMBL" id="CAF4108102.1"/>
    </source>
</evidence>
<dbReference type="Proteomes" id="UP000663874">
    <property type="component" value="Unassembled WGS sequence"/>
</dbReference>
<name>A0A819VFD5_9BILA</name>
<dbReference type="PANTHER" id="PTHR22847:SF625">
    <property type="entry name" value="WD40 REPEAT-CONTAINING PROTEIN"/>
    <property type="match status" value="1"/>
</dbReference>